<evidence type="ECO:0000313" key="2">
    <source>
        <dbReference type="Proteomes" id="UP000805193"/>
    </source>
</evidence>
<sequence>KVALWYGEGQRTKELHRRFRVKFWRRPPGSPTILRWVRRPNEGNLQNKPPTTVVSSLKLTLKNAALGAFTAKLHLSTQRARPTSEQSEEDTVIDDAAEVTLEKIEEEMLEEDAAEDDDEDGPILDLDGLKTLSTSRLSSGNFVKPEEIMKSSIDGAEWKLEVERVLPQLKVTIQPDAKDWRNHLDQIQQYRKDMEEGLMVTKSQLDRLAANIANTLDKVNSREKYLNAQLETFLSDYRSAQEGLAQAKEQYRSVSGGITDRSLSLAQITEELDQIKQEMEERGSSMTDG</sequence>
<accession>A0AC60PZ46</accession>
<name>A0AC60PZ46_IXOPE</name>
<feature type="non-terminal residue" evidence="1">
    <location>
        <position position="1"/>
    </location>
</feature>
<keyword evidence="2" id="KW-1185">Reference proteome</keyword>
<evidence type="ECO:0000313" key="1">
    <source>
        <dbReference type="EMBL" id="KAG0426153.1"/>
    </source>
</evidence>
<dbReference type="Proteomes" id="UP000805193">
    <property type="component" value="Unassembled WGS sequence"/>
</dbReference>
<feature type="non-terminal residue" evidence="1">
    <location>
        <position position="289"/>
    </location>
</feature>
<protein>
    <submittedName>
        <fullName evidence="1">Uncharacterized protein</fullName>
    </submittedName>
</protein>
<reference evidence="1 2" key="1">
    <citation type="journal article" date="2020" name="Cell">
        <title>Large-Scale Comparative Analyses of Tick Genomes Elucidate Their Genetic Diversity and Vector Capacities.</title>
        <authorList>
            <consortium name="Tick Genome and Microbiome Consortium (TIGMIC)"/>
            <person name="Jia N."/>
            <person name="Wang J."/>
            <person name="Shi W."/>
            <person name="Du L."/>
            <person name="Sun Y."/>
            <person name="Zhan W."/>
            <person name="Jiang J.F."/>
            <person name="Wang Q."/>
            <person name="Zhang B."/>
            <person name="Ji P."/>
            <person name="Bell-Sakyi L."/>
            <person name="Cui X.M."/>
            <person name="Yuan T.T."/>
            <person name="Jiang B.G."/>
            <person name="Yang W.F."/>
            <person name="Lam T.T."/>
            <person name="Chang Q.C."/>
            <person name="Ding S.J."/>
            <person name="Wang X.J."/>
            <person name="Zhu J.G."/>
            <person name="Ruan X.D."/>
            <person name="Zhao L."/>
            <person name="Wei J.T."/>
            <person name="Ye R.Z."/>
            <person name="Que T.C."/>
            <person name="Du C.H."/>
            <person name="Zhou Y.H."/>
            <person name="Cheng J.X."/>
            <person name="Dai P.F."/>
            <person name="Guo W.B."/>
            <person name="Han X.H."/>
            <person name="Huang E.J."/>
            <person name="Li L.F."/>
            <person name="Wei W."/>
            <person name="Gao Y.C."/>
            <person name="Liu J.Z."/>
            <person name="Shao H.Z."/>
            <person name="Wang X."/>
            <person name="Wang C.C."/>
            <person name="Yang T.C."/>
            <person name="Huo Q.B."/>
            <person name="Li W."/>
            <person name="Chen H.Y."/>
            <person name="Chen S.E."/>
            <person name="Zhou L.G."/>
            <person name="Ni X.B."/>
            <person name="Tian J.H."/>
            <person name="Sheng Y."/>
            <person name="Liu T."/>
            <person name="Pan Y.S."/>
            <person name="Xia L.Y."/>
            <person name="Li J."/>
            <person name="Zhao F."/>
            <person name="Cao W.C."/>
        </authorList>
    </citation>
    <scope>NUCLEOTIDE SEQUENCE [LARGE SCALE GENOMIC DNA]</scope>
    <source>
        <strain evidence="1">Iper-2018</strain>
    </source>
</reference>
<proteinExistence type="predicted"/>
<organism evidence="1 2">
    <name type="scientific">Ixodes persulcatus</name>
    <name type="common">Taiga tick</name>
    <dbReference type="NCBI Taxonomy" id="34615"/>
    <lineage>
        <taxon>Eukaryota</taxon>
        <taxon>Metazoa</taxon>
        <taxon>Ecdysozoa</taxon>
        <taxon>Arthropoda</taxon>
        <taxon>Chelicerata</taxon>
        <taxon>Arachnida</taxon>
        <taxon>Acari</taxon>
        <taxon>Parasitiformes</taxon>
        <taxon>Ixodida</taxon>
        <taxon>Ixodoidea</taxon>
        <taxon>Ixodidae</taxon>
        <taxon>Ixodinae</taxon>
        <taxon>Ixodes</taxon>
    </lineage>
</organism>
<gene>
    <name evidence="1" type="ORF">HPB47_026717</name>
</gene>
<dbReference type="EMBL" id="JABSTQ010009755">
    <property type="protein sequence ID" value="KAG0426153.1"/>
    <property type="molecule type" value="Genomic_DNA"/>
</dbReference>
<comment type="caution">
    <text evidence="1">The sequence shown here is derived from an EMBL/GenBank/DDBJ whole genome shotgun (WGS) entry which is preliminary data.</text>
</comment>